<organism evidence="4">
    <name type="scientific">marine sediment metagenome</name>
    <dbReference type="NCBI Taxonomy" id="412755"/>
    <lineage>
        <taxon>unclassified sequences</taxon>
        <taxon>metagenomes</taxon>
        <taxon>ecological metagenomes</taxon>
    </lineage>
</organism>
<reference evidence="4" key="1">
    <citation type="journal article" date="2015" name="Nature">
        <title>Complex archaea that bridge the gap between prokaryotes and eukaryotes.</title>
        <authorList>
            <person name="Spang A."/>
            <person name="Saw J.H."/>
            <person name="Jorgensen S.L."/>
            <person name="Zaremba-Niedzwiedzka K."/>
            <person name="Martijn J."/>
            <person name="Lind A.E."/>
            <person name="van Eijk R."/>
            <person name="Schleper C."/>
            <person name="Guy L."/>
            <person name="Ettema T.J."/>
        </authorList>
    </citation>
    <scope>NUCLEOTIDE SEQUENCE</scope>
</reference>
<dbReference type="Pfam" id="PF01555">
    <property type="entry name" value="N6_N4_Mtase"/>
    <property type="match status" value="1"/>
</dbReference>
<dbReference type="AlphaFoldDB" id="A0A0F8X0T8"/>
<evidence type="ECO:0000256" key="1">
    <source>
        <dbReference type="ARBA" id="ARBA00022603"/>
    </source>
</evidence>
<dbReference type="EMBL" id="LAZR01061857">
    <property type="protein sequence ID" value="KKK62727.1"/>
    <property type="molecule type" value="Genomic_DNA"/>
</dbReference>
<keyword evidence="1" id="KW-0489">Methyltransferase</keyword>
<dbReference type="Gene3D" id="3.40.50.150">
    <property type="entry name" value="Vaccinia Virus protein VP39"/>
    <property type="match status" value="2"/>
</dbReference>
<dbReference type="GO" id="GO:0032259">
    <property type="term" value="P:methylation"/>
    <property type="evidence" value="ECO:0007669"/>
    <property type="project" value="UniProtKB-KW"/>
</dbReference>
<gene>
    <name evidence="4" type="ORF">LCGC14_3001460</name>
</gene>
<name>A0A0F8X0T8_9ZZZZ</name>
<accession>A0A0F8X0T8</accession>
<comment type="caution">
    <text evidence="4">The sequence shown here is derived from an EMBL/GenBank/DDBJ whole genome shotgun (WGS) entry which is preliminary data.</text>
</comment>
<proteinExistence type="predicted"/>
<keyword evidence="2" id="KW-0808">Transferase</keyword>
<dbReference type="GO" id="GO:0003677">
    <property type="term" value="F:DNA binding"/>
    <property type="evidence" value="ECO:0007669"/>
    <property type="project" value="InterPro"/>
</dbReference>
<protein>
    <recommendedName>
        <fullName evidence="3">DNA methylase N-4/N-6 domain-containing protein</fullName>
    </recommendedName>
</protein>
<dbReference type="SUPFAM" id="SSF53335">
    <property type="entry name" value="S-adenosyl-L-methionine-dependent methyltransferases"/>
    <property type="match status" value="1"/>
</dbReference>
<sequence length="163" mass="17796">ATNIGRKRSVGSPTGRNKRTVWTIATQPYRGAHFATFPEELPRRCIKAACPPEICAQCDMARVRLMDVSPMEIRRTDWGEQAGTRTASSGTMIKPREAKTIGWTDCDCAEPDYQPGLVLDPFAGIGTTGVVALQLGRDFIGIELSPKYAKMARAKLARAVVEA</sequence>
<dbReference type="InterPro" id="IPR001091">
    <property type="entry name" value="RM_Methyltransferase"/>
</dbReference>
<dbReference type="PRINTS" id="PR00508">
    <property type="entry name" value="S21N4MTFRASE"/>
</dbReference>
<dbReference type="InterPro" id="IPR002941">
    <property type="entry name" value="DNA_methylase_N4/N6"/>
</dbReference>
<evidence type="ECO:0000259" key="3">
    <source>
        <dbReference type="Pfam" id="PF01555"/>
    </source>
</evidence>
<dbReference type="GO" id="GO:0008170">
    <property type="term" value="F:N-methyltransferase activity"/>
    <property type="evidence" value="ECO:0007669"/>
    <property type="project" value="InterPro"/>
</dbReference>
<feature type="non-terminal residue" evidence="4">
    <location>
        <position position="1"/>
    </location>
</feature>
<dbReference type="InterPro" id="IPR029063">
    <property type="entry name" value="SAM-dependent_MTases_sf"/>
</dbReference>
<evidence type="ECO:0000313" key="4">
    <source>
        <dbReference type="EMBL" id="KKK62727.1"/>
    </source>
</evidence>
<feature type="domain" description="DNA methylase N-4/N-6" evidence="3">
    <location>
        <begin position="116"/>
        <end position="152"/>
    </location>
</feature>
<evidence type="ECO:0000256" key="2">
    <source>
        <dbReference type="ARBA" id="ARBA00022679"/>
    </source>
</evidence>